<dbReference type="RefSeq" id="WP_238280612.1">
    <property type="nucleotide sequence ID" value="NZ_BPQL01000089.1"/>
</dbReference>
<dbReference type="Gene3D" id="2.40.128.520">
    <property type="match status" value="1"/>
</dbReference>
<feature type="compositionally biased region" description="Basic and acidic residues" evidence="1">
    <location>
        <begin position="65"/>
        <end position="77"/>
    </location>
</feature>
<dbReference type="PANTHER" id="PTHR36919:SF2">
    <property type="entry name" value="BLL6627 PROTEIN"/>
    <property type="match status" value="1"/>
</dbReference>
<name>A0ABV2L7H3_9HYPH</name>
<dbReference type="EMBL" id="JBEPMM010000005">
    <property type="protein sequence ID" value="MET3692700.1"/>
    <property type="molecule type" value="Genomic_DNA"/>
</dbReference>
<feature type="signal peptide" evidence="2">
    <location>
        <begin position="1"/>
        <end position="19"/>
    </location>
</feature>
<evidence type="ECO:0000313" key="5">
    <source>
        <dbReference type="Proteomes" id="UP001549145"/>
    </source>
</evidence>
<accession>A0ABV2L7H3</accession>
<comment type="caution">
    <text evidence="4">The sequence shown here is derived from an EMBL/GenBank/DDBJ whole genome shotgun (WGS) entry which is preliminary data.</text>
</comment>
<reference evidence="4 5" key="1">
    <citation type="submission" date="2024-06" db="EMBL/GenBank/DDBJ databases">
        <title>Genomic Encyclopedia of Type Strains, Phase IV (KMG-IV): sequencing the most valuable type-strain genomes for metagenomic binning, comparative biology and taxonomic classification.</title>
        <authorList>
            <person name="Goeker M."/>
        </authorList>
    </citation>
    <scope>NUCLEOTIDE SEQUENCE [LARGE SCALE GENOMIC DNA]</scope>
    <source>
        <strain evidence="4 5">DSM 21331</strain>
    </source>
</reference>
<gene>
    <name evidence="4" type="ORF">ABID43_002240</name>
</gene>
<evidence type="ECO:0000256" key="1">
    <source>
        <dbReference type="SAM" id="MobiDB-lite"/>
    </source>
</evidence>
<evidence type="ECO:0000313" key="4">
    <source>
        <dbReference type="EMBL" id="MET3692700.1"/>
    </source>
</evidence>
<proteinExistence type="predicted"/>
<feature type="domain" description="DUF2147" evidence="3">
    <location>
        <begin position="27"/>
        <end position="142"/>
    </location>
</feature>
<keyword evidence="2" id="KW-0732">Signal</keyword>
<dbReference type="InterPro" id="IPR019223">
    <property type="entry name" value="DUF2147"/>
</dbReference>
<sequence>MRVALSAALILAGLIPASAAPAQDPTGTWLTGDGRAKVRIDRCGPGAANICGKVVWAKTATNEDGTPRTDIKNPDPKKRSRPVLGLTLLDNLKPEETKFSGEIYNADEGKMYQVSLERESSSELSVSGCLLKVLCGSQTWTRVPDVNQQAAAQPEPALKPAPKAAKAAPAKAAAPAE</sequence>
<feature type="region of interest" description="Disordered" evidence="1">
    <location>
        <begin position="63"/>
        <end position="82"/>
    </location>
</feature>
<feature type="compositionally biased region" description="Low complexity" evidence="1">
    <location>
        <begin position="150"/>
        <end position="177"/>
    </location>
</feature>
<dbReference type="PANTHER" id="PTHR36919">
    <property type="entry name" value="BLR1215 PROTEIN"/>
    <property type="match status" value="1"/>
</dbReference>
<feature type="chain" id="PRO_5046003777" evidence="2">
    <location>
        <begin position="20"/>
        <end position="177"/>
    </location>
</feature>
<keyword evidence="5" id="KW-1185">Reference proteome</keyword>
<protein>
    <submittedName>
        <fullName evidence="4">Uncharacterized protein (DUF2147 family)</fullName>
    </submittedName>
</protein>
<evidence type="ECO:0000259" key="3">
    <source>
        <dbReference type="Pfam" id="PF09917"/>
    </source>
</evidence>
<dbReference type="Proteomes" id="UP001549145">
    <property type="component" value="Unassembled WGS sequence"/>
</dbReference>
<dbReference type="Pfam" id="PF09917">
    <property type="entry name" value="DUF2147"/>
    <property type="match status" value="1"/>
</dbReference>
<feature type="region of interest" description="Disordered" evidence="1">
    <location>
        <begin position="148"/>
        <end position="177"/>
    </location>
</feature>
<evidence type="ECO:0000256" key="2">
    <source>
        <dbReference type="SAM" id="SignalP"/>
    </source>
</evidence>
<organism evidence="4 5">
    <name type="scientific">Methylobacterium goesingense</name>
    <dbReference type="NCBI Taxonomy" id="243690"/>
    <lineage>
        <taxon>Bacteria</taxon>
        <taxon>Pseudomonadati</taxon>
        <taxon>Pseudomonadota</taxon>
        <taxon>Alphaproteobacteria</taxon>
        <taxon>Hyphomicrobiales</taxon>
        <taxon>Methylobacteriaceae</taxon>
        <taxon>Methylobacterium</taxon>
    </lineage>
</organism>